<dbReference type="SUPFAM" id="SSF52540">
    <property type="entry name" value="P-loop containing nucleoside triphosphate hydrolases"/>
    <property type="match status" value="1"/>
</dbReference>
<proteinExistence type="predicted"/>
<dbReference type="Pfam" id="PF00580">
    <property type="entry name" value="UvrD-helicase"/>
    <property type="match status" value="2"/>
</dbReference>
<dbReference type="GO" id="GO:0005829">
    <property type="term" value="C:cytosol"/>
    <property type="evidence" value="ECO:0007669"/>
    <property type="project" value="TreeGrafter"/>
</dbReference>
<reference evidence="7 8" key="1">
    <citation type="submission" date="2018-07" db="EMBL/GenBank/DDBJ databases">
        <title>Genomic Encyclopedia of Type Strains, Phase III (KMG-III): the genomes of soil and plant-associated and newly described type strains.</title>
        <authorList>
            <person name="Whitman W."/>
        </authorList>
    </citation>
    <scope>NUCLEOTIDE SEQUENCE [LARGE SCALE GENOMIC DNA]</scope>
    <source>
        <strain evidence="7 8">CECT 7958</strain>
    </source>
</reference>
<keyword evidence="2 5" id="KW-0378">Hydrolase</keyword>
<evidence type="ECO:0000313" key="7">
    <source>
        <dbReference type="EMBL" id="RCW91984.1"/>
    </source>
</evidence>
<dbReference type="PROSITE" id="PS51198">
    <property type="entry name" value="UVRD_HELICASE_ATP_BIND"/>
    <property type="match status" value="1"/>
</dbReference>
<organism evidence="7 8">
    <name type="scientific">Winogradskyella arenosi</name>
    <dbReference type="NCBI Taxonomy" id="533325"/>
    <lineage>
        <taxon>Bacteria</taxon>
        <taxon>Pseudomonadati</taxon>
        <taxon>Bacteroidota</taxon>
        <taxon>Flavobacteriia</taxon>
        <taxon>Flavobacteriales</taxon>
        <taxon>Flavobacteriaceae</taxon>
        <taxon>Winogradskyella</taxon>
    </lineage>
</organism>
<keyword evidence="3 5" id="KW-0347">Helicase</keyword>
<evidence type="ECO:0000256" key="1">
    <source>
        <dbReference type="ARBA" id="ARBA00022741"/>
    </source>
</evidence>
<evidence type="ECO:0000256" key="4">
    <source>
        <dbReference type="ARBA" id="ARBA00022840"/>
    </source>
</evidence>
<dbReference type="InterPro" id="IPR000212">
    <property type="entry name" value="DNA_helicase_UvrD/REP"/>
</dbReference>
<comment type="caution">
    <text evidence="7">The sequence shown here is derived from an EMBL/GenBank/DDBJ whole genome shotgun (WGS) entry which is preliminary data.</text>
</comment>
<dbReference type="GO" id="GO:0016787">
    <property type="term" value="F:hydrolase activity"/>
    <property type="evidence" value="ECO:0007669"/>
    <property type="project" value="UniProtKB-UniRule"/>
</dbReference>
<feature type="binding site" evidence="5">
    <location>
        <begin position="21"/>
        <end position="28"/>
    </location>
    <ligand>
        <name>ATP</name>
        <dbReference type="ChEBI" id="CHEBI:30616"/>
    </ligand>
</feature>
<dbReference type="GO" id="GO:0003677">
    <property type="term" value="F:DNA binding"/>
    <property type="evidence" value="ECO:0007669"/>
    <property type="project" value="InterPro"/>
</dbReference>
<keyword evidence="1 5" id="KW-0547">Nucleotide-binding</keyword>
<dbReference type="PANTHER" id="PTHR11070">
    <property type="entry name" value="UVRD / RECB / PCRA DNA HELICASE FAMILY MEMBER"/>
    <property type="match status" value="1"/>
</dbReference>
<dbReference type="GO" id="GO:0005524">
    <property type="term" value="F:ATP binding"/>
    <property type="evidence" value="ECO:0007669"/>
    <property type="project" value="UniProtKB-UniRule"/>
</dbReference>
<feature type="domain" description="UvrD-like helicase ATP-binding" evidence="6">
    <location>
        <begin position="1"/>
        <end position="256"/>
    </location>
</feature>
<keyword evidence="8" id="KW-1185">Reference proteome</keyword>
<dbReference type="GO" id="GO:0043138">
    <property type="term" value="F:3'-5' DNA helicase activity"/>
    <property type="evidence" value="ECO:0007669"/>
    <property type="project" value="TreeGrafter"/>
</dbReference>
<accession>A0A368ZEN4</accession>
<dbReference type="AlphaFoldDB" id="A0A368ZEN4"/>
<dbReference type="GO" id="GO:0000725">
    <property type="term" value="P:recombinational repair"/>
    <property type="evidence" value="ECO:0007669"/>
    <property type="project" value="TreeGrafter"/>
</dbReference>
<name>A0A368ZEN4_9FLAO</name>
<dbReference type="Proteomes" id="UP000253436">
    <property type="component" value="Unassembled WGS sequence"/>
</dbReference>
<evidence type="ECO:0000256" key="3">
    <source>
        <dbReference type="ARBA" id="ARBA00022806"/>
    </source>
</evidence>
<dbReference type="InterPro" id="IPR014016">
    <property type="entry name" value="UvrD-like_ATP-bd"/>
</dbReference>
<dbReference type="OrthoDB" id="9765670at2"/>
<evidence type="ECO:0000259" key="6">
    <source>
        <dbReference type="PROSITE" id="PS51198"/>
    </source>
</evidence>
<dbReference type="Gene3D" id="3.40.50.300">
    <property type="entry name" value="P-loop containing nucleotide triphosphate hydrolases"/>
    <property type="match status" value="2"/>
</dbReference>
<evidence type="ECO:0000256" key="5">
    <source>
        <dbReference type="PROSITE-ProRule" id="PRU00560"/>
    </source>
</evidence>
<dbReference type="InterPro" id="IPR027417">
    <property type="entry name" value="P-loop_NTPase"/>
</dbReference>
<sequence>MVAIEQIKKHIEENKSFVLEAGAGSGKTYTLIQTINYVLETKGESIKLNNQRIVCITYTNVAKNEIIERLENNPLVIVSTIHEFLWDCIKRFNKQLIIELDVLNEFMIANSKKPEKYKTGLKDRIKTDVKYDDSGYRDFEQGSLHHDDVITLSLQMFRNYTALTQILGQKYPYIFIDEYQDTASETVDAIVNYLLERNKSKLLVGFYGDSYQKIYDEGVGSLQTYIDSNKLELVTKDDNYRSSENVVNLLNNIRDNITQIIPESKKSIEGIVQFINCINAPIQPKEGKRAYYERIAPKKNTDYDKVVSSLEKNGWDFSEFGDDKILIIANSKVAERAGFGKLYKTYSKRFYDPKAELLNRENHFASYFFGSKDKKTSKERETGIEHLASFWEQKNYNRVIKYLKQQGIFSSLTKHSDKKEIENKLEELTKLRTTGTVQDVFDFCQTNQLSLFSRNLQRFLEKIKIDIESITDDEEKKRATKNKAFYESLMHINYNEIICAFKHIQEQTSYSTKHGTKGEEYRNVLVVIDDASWPQKYNFQYFFDGSETNSDRELRTKNLFYVSCSRAKENLVVLALSQMGESAMNKITEWFGVVNVETQ</sequence>
<dbReference type="PANTHER" id="PTHR11070:SF3">
    <property type="entry name" value="DNA 3'-5' HELICASE"/>
    <property type="match status" value="1"/>
</dbReference>
<evidence type="ECO:0000256" key="2">
    <source>
        <dbReference type="ARBA" id="ARBA00022801"/>
    </source>
</evidence>
<gene>
    <name evidence="7" type="ORF">DFQ08_1023</name>
</gene>
<dbReference type="EMBL" id="QPJO01000002">
    <property type="protein sequence ID" value="RCW91984.1"/>
    <property type="molecule type" value="Genomic_DNA"/>
</dbReference>
<dbReference type="RefSeq" id="WP_114308682.1">
    <property type="nucleotide sequence ID" value="NZ_QPJO01000002.1"/>
</dbReference>
<keyword evidence="4 5" id="KW-0067">ATP-binding</keyword>
<protein>
    <submittedName>
        <fullName evidence="7">DNA helicase-2/ATP-dependent DNA helicase PcrA</fullName>
    </submittedName>
</protein>
<evidence type="ECO:0000313" key="8">
    <source>
        <dbReference type="Proteomes" id="UP000253436"/>
    </source>
</evidence>